<dbReference type="AlphaFoldDB" id="A0A366F551"/>
<evidence type="ECO:0000313" key="2">
    <source>
        <dbReference type="Proteomes" id="UP000253529"/>
    </source>
</evidence>
<dbReference type="SUPFAM" id="SSF158446">
    <property type="entry name" value="IVS-encoded protein-like"/>
    <property type="match status" value="1"/>
</dbReference>
<protein>
    <submittedName>
        <fullName evidence="1">Four helix bundle protein</fullName>
    </submittedName>
</protein>
<dbReference type="NCBIfam" id="TIGR02436">
    <property type="entry name" value="four helix bundle protein"/>
    <property type="match status" value="1"/>
</dbReference>
<dbReference type="InterPro" id="IPR036583">
    <property type="entry name" value="23S_rRNA_IVS_sf"/>
</dbReference>
<reference evidence="1 2" key="1">
    <citation type="submission" date="2018-06" db="EMBL/GenBank/DDBJ databases">
        <title>Genomic Encyclopedia of Type Strains, Phase IV (KMG-IV): sequencing the most valuable type-strain genomes for metagenomic binning, comparative biology and taxonomic classification.</title>
        <authorList>
            <person name="Goeker M."/>
        </authorList>
    </citation>
    <scope>NUCLEOTIDE SEQUENCE [LARGE SCALE GENOMIC DNA]</scope>
    <source>
        <strain evidence="1 2">DSM 24875</strain>
    </source>
</reference>
<proteinExistence type="predicted"/>
<dbReference type="PANTHER" id="PTHR38471">
    <property type="entry name" value="FOUR HELIX BUNDLE PROTEIN"/>
    <property type="match status" value="1"/>
</dbReference>
<dbReference type="Pfam" id="PF05635">
    <property type="entry name" value="23S_rRNA_IVP"/>
    <property type="match status" value="1"/>
</dbReference>
<name>A0A366F551_9HYPH</name>
<dbReference type="EMBL" id="QNRK01000023">
    <property type="protein sequence ID" value="RBP09090.1"/>
    <property type="molecule type" value="Genomic_DNA"/>
</dbReference>
<dbReference type="Gene3D" id="1.20.1440.60">
    <property type="entry name" value="23S rRNA-intervening sequence"/>
    <property type="match status" value="1"/>
</dbReference>
<comment type="caution">
    <text evidence="1">The sequence shown here is derived from an EMBL/GenBank/DDBJ whole genome shotgun (WGS) entry which is preliminary data.</text>
</comment>
<dbReference type="InterPro" id="IPR012657">
    <property type="entry name" value="23S_rRNA-intervening_sequence"/>
</dbReference>
<evidence type="ECO:0000313" key="1">
    <source>
        <dbReference type="EMBL" id="RBP09090.1"/>
    </source>
</evidence>
<accession>A0A366F551</accession>
<dbReference type="CDD" id="cd16377">
    <property type="entry name" value="23S_rRNA_IVP_like"/>
    <property type="match status" value="1"/>
</dbReference>
<sequence length="108" mass="11747">MILAEDSYRFSATLPREELFGLMSQIRRAAVSVPANIAEGYGRDSKGSYVSFLKTAQGSLKELETHLILAQRLKLGSFAAAEGLLARCESIGRMMRGLIRSLQGAPEA</sequence>
<keyword evidence="2" id="KW-1185">Reference proteome</keyword>
<dbReference type="Proteomes" id="UP000253529">
    <property type="component" value="Unassembled WGS sequence"/>
</dbReference>
<dbReference type="PANTHER" id="PTHR38471:SF2">
    <property type="entry name" value="FOUR HELIX BUNDLE PROTEIN"/>
    <property type="match status" value="1"/>
</dbReference>
<dbReference type="NCBIfam" id="NF008911">
    <property type="entry name" value="PRK12275.1-2"/>
    <property type="match status" value="1"/>
</dbReference>
<gene>
    <name evidence="1" type="ORF">DFR50_12362</name>
</gene>
<organism evidence="1 2">
    <name type="scientific">Roseiarcus fermentans</name>
    <dbReference type="NCBI Taxonomy" id="1473586"/>
    <lineage>
        <taxon>Bacteria</taxon>
        <taxon>Pseudomonadati</taxon>
        <taxon>Pseudomonadota</taxon>
        <taxon>Alphaproteobacteria</taxon>
        <taxon>Hyphomicrobiales</taxon>
        <taxon>Roseiarcaceae</taxon>
        <taxon>Roseiarcus</taxon>
    </lineage>
</organism>